<dbReference type="EMBL" id="BARV01022787">
    <property type="protein sequence ID" value="GAI24009.1"/>
    <property type="molecule type" value="Genomic_DNA"/>
</dbReference>
<organism evidence="1">
    <name type="scientific">marine sediment metagenome</name>
    <dbReference type="NCBI Taxonomy" id="412755"/>
    <lineage>
        <taxon>unclassified sequences</taxon>
        <taxon>metagenomes</taxon>
        <taxon>ecological metagenomes</taxon>
    </lineage>
</organism>
<dbReference type="AlphaFoldDB" id="X1NZE4"/>
<name>X1NZE4_9ZZZZ</name>
<protein>
    <submittedName>
        <fullName evidence="1">Uncharacterized protein</fullName>
    </submittedName>
</protein>
<feature type="non-terminal residue" evidence="1">
    <location>
        <position position="1"/>
    </location>
</feature>
<sequence length="135" mass="14922">DDGTFYDISEAGLPEACVIWELVVGNMRYSTATVEINLALGDVRPTTDAIFDGMEPLFRDIGTLVAGRRGFYTFRDARVTALWLRRFVPTGGRRLVGRFVWDTANTSNPFVILVVSAIPKEVPDWLISGPGRSPS</sequence>
<evidence type="ECO:0000313" key="1">
    <source>
        <dbReference type="EMBL" id="GAI24009.1"/>
    </source>
</evidence>
<accession>X1NZE4</accession>
<reference evidence="1" key="1">
    <citation type="journal article" date="2014" name="Front. Microbiol.">
        <title>High frequency of phylogenetically diverse reductive dehalogenase-homologous genes in deep subseafloor sedimentary metagenomes.</title>
        <authorList>
            <person name="Kawai M."/>
            <person name="Futagami T."/>
            <person name="Toyoda A."/>
            <person name="Takaki Y."/>
            <person name="Nishi S."/>
            <person name="Hori S."/>
            <person name="Arai W."/>
            <person name="Tsubouchi T."/>
            <person name="Morono Y."/>
            <person name="Uchiyama I."/>
            <person name="Ito T."/>
            <person name="Fujiyama A."/>
            <person name="Inagaki F."/>
            <person name="Takami H."/>
        </authorList>
    </citation>
    <scope>NUCLEOTIDE SEQUENCE</scope>
    <source>
        <strain evidence="1">Expedition CK06-06</strain>
    </source>
</reference>
<gene>
    <name evidence="1" type="ORF">S06H3_37495</name>
</gene>
<comment type="caution">
    <text evidence="1">The sequence shown here is derived from an EMBL/GenBank/DDBJ whole genome shotgun (WGS) entry which is preliminary data.</text>
</comment>
<proteinExistence type="predicted"/>